<dbReference type="EMBL" id="FQWX01000044">
    <property type="protein sequence ID" value="SHH40283.1"/>
    <property type="molecule type" value="Genomic_DNA"/>
</dbReference>
<dbReference type="InterPro" id="IPR005585">
    <property type="entry name" value="DUF327"/>
</dbReference>
<evidence type="ECO:0000313" key="2">
    <source>
        <dbReference type="Proteomes" id="UP000243255"/>
    </source>
</evidence>
<dbReference type="InterPro" id="IPR024042">
    <property type="entry name" value="TM1646-like_dom_sf"/>
</dbReference>
<dbReference type="SUPFAM" id="SSF158397">
    <property type="entry name" value="TM1646-like"/>
    <property type="match status" value="1"/>
</dbReference>
<dbReference type="AlphaFoldDB" id="A0A1M5SQM7"/>
<evidence type="ECO:0000313" key="1">
    <source>
        <dbReference type="EMBL" id="SHH40283.1"/>
    </source>
</evidence>
<name>A0A1M5SQM7_9FIRM</name>
<dbReference type="Pfam" id="PF03885">
    <property type="entry name" value="DUF327"/>
    <property type="match status" value="1"/>
</dbReference>
<dbReference type="RefSeq" id="WP_073127470.1">
    <property type="nucleotide sequence ID" value="NZ_BAABCH010000009.1"/>
</dbReference>
<sequence>MKVRSIGVGTGISIEKKSNKTKLDFSESFNQENRFKTKGELDLYIKEIKEIGEKLIATQSYNDVIKYKSAIKGYLKSVVDYVYSLNKNTSFWDGNYFTTVKMVNEKLDNMTRELMYEQKQNIDMASKIDEINGLLLDIYI</sequence>
<dbReference type="OrthoDB" id="2081713at2"/>
<accession>A0A1M5SQM7</accession>
<protein>
    <recommendedName>
        <fullName evidence="3">DUF327 domain-containing protein</fullName>
    </recommendedName>
</protein>
<proteinExistence type="predicted"/>
<reference evidence="2" key="1">
    <citation type="submission" date="2016-11" db="EMBL/GenBank/DDBJ databases">
        <authorList>
            <person name="Varghese N."/>
            <person name="Submissions S."/>
        </authorList>
    </citation>
    <scope>NUCLEOTIDE SEQUENCE [LARGE SCALE GENOMIC DNA]</scope>
    <source>
        <strain evidence="2">DSM 2635</strain>
    </source>
</reference>
<organism evidence="1 2">
    <name type="scientific">Asaccharospora irregularis DSM 2635</name>
    <dbReference type="NCBI Taxonomy" id="1121321"/>
    <lineage>
        <taxon>Bacteria</taxon>
        <taxon>Bacillati</taxon>
        <taxon>Bacillota</taxon>
        <taxon>Clostridia</taxon>
        <taxon>Peptostreptococcales</taxon>
        <taxon>Peptostreptococcaceae</taxon>
        <taxon>Asaccharospora</taxon>
    </lineage>
</organism>
<dbReference type="Proteomes" id="UP000243255">
    <property type="component" value="Unassembled WGS sequence"/>
</dbReference>
<gene>
    <name evidence="1" type="ORF">SAMN04488530_1444</name>
</gene>
<dbReference type="Gene3D" id="1.20.120.490">
    <property type="entry name" value="Hypothetical protein TM1646-like domain"/>
    <property type="match status" value="1"/>
</dbReference>
<dbReference type="STRING" id="1121321.SAMN04488530_1444"/>
<evidence type="ECO:0008006" key="3">
    <source>
        <dbReference type="Google" id="ProtNLM"/>
    </source>
</evidence>
<keyword evidence="2" id="KW-1185">Reference proteome</keyword>